<evidence type="ECO:0000256" key="1">
    <source>
        <dbReference type="SAM" id="MobiDB-lite"/>
    </source>
</evidence>
<comment type="caution">
    <text evidence="2">The sequence shown here is derived from an EMBL/GenBank/DDBJ whole genome shotgun (WGS) entry which is preliminary data.</text>
</comment>
<keyword evidence="3" id="KW-1185">Reference proteome</keyword>
<name>A0A7J5Y8J6_DISMA</name>
<sequence>MAWNNSSHPECGAGRCGRGRSRRPALRHGALLRVAPRPVPTATGHPPRIRVLDVPSARETNLCQVLTTKFLMFPMLMGPPRMCPSWVGGGEGGHVDGVSDGLVAGRVDHVPQSLLGVLDAAALRVASVEHDDLVLVGPLVQDVSERQQRGRVGEDGAPPGRVALVSDHQVLLVRRDRLEQNRRLLFEGHADPRHHHLPEQLHVREDPLVSHRGDPEVSFEQGVEPMIESPGHVMSSRPQSSPPQHTEAEAEHHQSRVDPAEAVPGDACQPVVVVLVDVGLKFLSPHPRSPSRIVSLASHSSSLDEAITYTYLVTRNLPGQPALAEGGVEGEEVREVTRLAAAAALVLLHPLSDGLHLPLLAVRSCGGNINTFRYTALYWIHKKSQFKMDLEMGD</sequence>
<dbReference type="AlphaFoldDB" id="A0A7J5Y8J6"/>
<evidence type="ECO:0000313" key="2">
    <source>
        <dbReference type="EMBL" id="KAF3845301.1"/>
    </source>
</evidence>
<feature type="region of interest" description="Disordered" evidence="1">
    <location>
        <begin position="1"/>
        <end position="22"/>
    </location>
</feature>
<organism evidence="2 3">
    <name type="scientific">Dissostichus mawsoni</name>
    <name type="common">Antarctic cod</name>
    <dbReference type="NCBI Taxonomy" id="36200"/>
    <lineage>
        <taxon>Eukaryota</taxon>
        <taxon>Metazoa</taxon>
        <taxon>Chordata</taxon>
        <taxon>Craniata</taxon>
        <taxon>Vertebrata</taxon>
        <taxon>Euteleostomi</taxon>
        <taxon>Actinopterygii</taxon>
        <taxon>Neopterygii</taxon>
        <taxon>Teleostei</taxon>
        <taxon>Neoteleostei</taxon>
        <taxon>Acanthomorphata</taxon>
        <taxon>Eupercaria</taxon>
        <taxon>Perciformes</taxon>
        <taxon>Notothenioidei</taxon>
        <taxon>Nototheniidae</taxon>
        <taxon>Dissostichus</taxon>
    </lineage>
</organism>
<reference evidence="2 3" key="1">
    <citation type="submission" date="2020-03" db="EMBL/GenBank/DDBJ databases">
        <title>Dissostichus mawsoni Genome sequencing and assembly.</title>
        <authorList>
            <person name="Park H."/>
        </authorList>
    </citation>
    <scope>NUCLEOTIDE SEQUENCE [LARGE SCALE GENOMIC DNA]</scope>
    <source>
        <strain evidence="2">DM0001</strain>
        <tissue evidence="2">Muscle</tissue>
    </source>
</reference>
<proteinExistence type="predicted"/>
<dbReference type="EMBL" id="JAAKFY010000015">
    <property type="protein sequence ID" value="KAF3845301.1"/>
    <property type="molecule type" value="Genomic_DNA"/>
</dbReference>
<gene>
    <name evidence="2" type="ORF">F7725_008464</name>
</gene>
<evidence type="ECO:0000313" key="3">
    <source>
        <dbReference type="Proteomes" id="UP000518266"/>
    </source>
</evidence>
<feature type="region of interest" description="Disordered" evidence="1">
    <location>
        <begin position="228"/>
        <end position="258"/>
    </location>
</feature>
<protein>
    <submittedName>
        <fullName evidence="2">Uncharacterized protein</fullName>
    </submittedName>
</protein>
<dbReference type="Proteomes" id="UP000518266">
    <property type="component" value="Unassembled WGS sequence"/>
</dbReference>
<accession>A0A7J5Y8J6</accession>
<feature type="compositionally biased region" description="Basic and acidic residues" evidence="1">
    <location>
        <begin position="246"/>
        <end position="258"/>
    </location>
</feature>